<name>A0AAD9DHS6_9STRA</name>
<evidence type="ECO:0000313" key="3">
    <source>
        <dbReference type="Proteomes" id="UP001224775"/>
    </source>
</evidence>
<dbReference type="SUPFAM" id="SSF52047">
    <property type="entry name" value="RNI-like"/>
    <property type="match status" value="1"/>
</dbReference>
<proteinExistence type="predicted"/>
<dbReference type="Gene3D" id="3.80.10.10">
    <property type="entry name" value="Ribonuclease Inhibitor"/>
    <property type="match status" value="1"/>
</dbReference>
<dbReference type="Proteomes" id="UP001224775">
    <property type="component" value="Unassembled WGS sequence"/>
</dbReference>
<protein>
    <submittedName>
        <fullName evidence="2">Uncharacterized protein</fullName>
    </submittedName>
</protein>
<dbReference type="InterPro" id="IPR032675">
    <property type="entry name" value="LRR_dom_sf"/>
</dbReference>
<evidence type="ECO:0000313" key="2">
    <source>
        <dbReference type="EMBL" id="KAK1746098.1"/>
    </source>
</evidence>
<feature type="region of interest" description="Disordered" evidence="1">
    <location>
        <begin position="1"/>
        <end position="34"/>
    </location>
</feature>
<reference evidence="2" key="1">
    <citation type="submission" date="2023-06" db="EMBL/GenBank/DDBJ databases">
        <title>Survivors Of The Sea: Transcriptome response of Skeletonema marinoi to long-term dormancy.</title>
        <authorList>
            <person name="Pinder M.I.M."/>
            <person name="Kourtchenko O."/>
            <person name="Robertson E.K."/>
            <person name="Larsson T."/>
            <person name="Maumus F."/>
            <person name="Osuna-Cruz C.M."/>
            <person name="Vancaester E."/>
            <person name="Stenow R."/>
            <person name="Vandepoele K."/>
            <person name="Ploug H."/>
            <person name="Bruchert V."/>
            <person name="Godhe A."/>
            <person name="Topel M."/>
        </authorList>
    </citation>
    <scope>NUCLEOTIDE SEQUENCE</scope>
    <source>
        <strain evidence="2">R05AC</strain>
    </source>
</reference>
<organism evidence="2 3">
    <name type="scientific">Skeletonema marinoi</name>
    <dbReference type="NCBI Taxonomy" id="267567"/>
    <lineage>
        <taxon>Eukaryota</taxon>
        <taxon>Sar</taxon>
        <taxon>Stramenopiles</taxon>
        <taxon>Ochrophyta</taxon>
        <taxon>Bacillariophyta</taxon>
        <taxon>Coscinodiscophyceae</taxon>
        <taxon>Thalassiosirophycidae</taxon>
        <taxon>Thalassiosirales</taxon>
        <taxon>Skeletonemataceae</taxon>
        <taxon>Skeletonema</taxon>
        <taxon>Skeletonema marinoi-dohrnii complex</taxon>
    </lineage>
</organism>
<feature type="compositionally biased region" description="Acidic residues" evidence="1">
    <location>
        <begin position="1"/>
        <end position="22"/>
    </location>
</feature>
<sequence>MDSDGDSDSDPFSDEEDNEETFNTDLQRMKENSPLATRLVGDGEYDYFQNMNDNGWEELGSYISSNSHLQELQLCGNTLNDQNIVFLFRGLTSSNTIGEIYSVTMD</sequence>
<dbReference type="AlphaFoldDB" id="A0AAD9DHS6"/>
<comment type="caution">
    <text evidence="2">The sequence shown here is derived from an EMBL/GenBank/DDBJ whole genome shotgun (WGS) entry which is preliminary data.</text>
</comment>
<gene>
    <name evidence="2" type="ORF">QTG54_002705</name>
</gene>
<keyword evidence="3" id="KW-1185">Reference proteome</keyword>
<evidence type="ECO:0000256" key="1">
    <source>
        <dbReference type="SAM" id="MobiDB-lite"/>
    </source>
</evidence>
<dbReference type="EMBL" id="JATAAI010000004">
    <property type="protein sequence ID" value="KAK1746098.1"/>
    <property type="molecule type" value="Genomic_DNA"/>
</dbReference>
<accession>A0AAD9DHS6</accession>